<gene>
    <name evidence="10" type="ORF">B0I36DRAFT_317586</name>
</gene>
<feature type="domain" description="Man1/Src1-like C-terminal" evidence="8">
    <location>
        <begin position="324"/>
        <end position="675"/>
    </location>
</feature>
<organism evidence="10 11">
    <name type="scientific">Microdochium trichocladiopsis</name>
    <dbReference type="NCBI Taxonomy" id="1682393"/>
    <lineage>
        <taxon>Eukaryota</taxon>
        <taxon>Fungi</taxon>
        <taxon>Dikarya</taxon>
        <taxon>Ascomycota</taxon>
        <taxon>Pezizomycotina</taxon>
        <taxon>Sordariomycetes</taxon>
        <taxon>Xylariomycetidae</taxon>
        <taxon>Xylariales</taxon>
        <taxon>Microdochiaceae</taxon>
        <taxon>Microdochium</taxon>
    </lineage>
</organism>
<dbReference type="GO" id="GO:0071763">
    <property type="term" value="P:nuclear membrane organization"/>
    <property type="evidence" value="ECO:0007669"/>
    <property type="project" value="TreeGrafter"/>
</dbReference>
<keyword evidence="4" id="KW-1133">Transmembrane helix</keyword>
<dbReference type="AlphaFoldDB" id="A0A9P9BWH6"/>
<dbReference type="GO" id="GO:0005637">
    <property type="term" value="C:nuclear inner membrane"/>
    <property type="evidence" value="ECO:0007669"/>
    <property type="project" value="UniProtKB-SubCell"/>
</dbReference>
<evidence type="ECO:0000256" key="6">
    <source>
        <dbReference type="ARBA" id="ARBA00023242"/>
    </source>
</evidence>
<dbReference type="InterPro" id="IPR044780">
    <property type="entry name" value="Heh2/Src1"/>
</dbReference>
<comment type="subcellular location">
    <subcellularLocation>
        <location evidence="1">Nucleus inner membrane</location>
    </subcellularLocation>
</comment>
<keyword evidence="3" id="KW-0812">Transmembrane</keyword>
<dbReference type="InterPro" id="IPR011015">
    <property type="entry name" value="LEM/LEM-like_dom_sf"/>
</dbReference>
<sequence length="753" mass="82509">MSDSESVEYLQPGFDPKTLTIPRLRSILVAHNIPYSSSAKKGQLIEIFNEEVVPRSKKILADRARAKRSSKGIVDAGGSQSSVNPFDDYDDLPPPTSRASTLRRSKSPRKAAVPVVKSEEPEYDGQPMLSPAKARRPRQTSRQPQPEEPEPAPEPAPEPVPEPSYGTARRRVRQTSGAPPQIKSEETDEGFFRRESGAFSRENPFQSASSPPSAEKAPLVRRKTPSAETPRAVSGASVKRAPRASSANVVRTPPPVEQHYDTPEPEYAEDEMGYLEPGEEFTPEEQLELAAEEALHGERSLAPVRRSTTKSSGPGWGTPISVVLVTALAAYAGWFRQEKIAVGYCGVGQTVSSIPNEIEVPEWAHAVLPPVLNVPDFVIESVEPQCEPCPAHAYCYADYSVRCEQDYILKLHPFSLGGIIPLPPTCEPDGEKVRRVQTVADKAVEELRERTAKFECGELVNEEGAKVETPAIEEQELKGIINQKRSKKMSNQEFEDLWAAALGEITQREEVVVETQEARDSGGVSTRLSSTSLARVPLTCAVKRSIRLGLARHRLKISAVIALALTVLYARARFLSERAANAQVPALVDVVLDRLAAQKQAVIEEGYLGEESTEDPWLFLPNLRDDVLRSIHSLSKRERLWQRVIKWVEQNSNVRTGQREGRNGEVGRAWEWIGPVAGAIEGGSGVGGGGGPGSALARRRRSQRYSYGAVSNAGSESAVKSEQDHTGTPEAAADRSLIHRKWDEGSGSSRPIY</sequence>
<dbReference type="Pfam" id="PF12949">
    <property type="entry name" value="HeH"/>
    <property type="match status" value="1"/>
</dbReference>
<proteinExistence type="predicted"/>
<evidence type="ECO:0000256" key="4">
    <source>
        <dbReference type="ARBA" id="ARBA00022989"/>
    </source>
</evidence>
<feature type="compositionally biased region" description="Pro residues" evidence="7">
    <location>
        <begin position="152"/>
        <end position="162"/>
    </location>
</feature>
<feature type="compositionally biased region" description="Gly residues" evidence="7">
    <location>
        <begin position="681"/>
        <end position="693"/>
    </location>
</feature>
<dbReference type="GeneID" id="70182725"/>
<name>A0A9P9BWH6_9PEZI</name>
<dbReference type="InterPro" id="IPR018996">
    <property type="entry name" value="Man1/Src1-like_C"/>
</dbReference>
<dbReference type="InterPro" id="IPR025856">
    <property type="entry name" value="HeH/LEM_domain"/>
</dbReference>
<dbReference type="GO" id="GO:0034399">
    <property type="term" value="C:nuclear periphery"/>
    <property type="evidence" value="ECO:0007669"/>
    <property type="project" value="TreeGrafter"/>
</dbReference>
<evidence type="ECO:0000256" key="1">
    <source>
        <dbReference type="ARBA" id="ARBA00004540"/>
    </source>
</evidence>
<comment type="caution">
    <text evidence="10">The sequence shown here is derived from an EMBL/GenBank/DDBJ whole genome shotgun (WGS) entry which is preliminary data.</text>
</comment>
<protein>
    <submittedName>
        <fullName evidence="10">Man1-Src1p-C-terminal domain-containing protein</fullName>
    </submittedName>
</protein>
<evidence type="ECO:0000256" key="7">
    <source>
        <dbReference type="SAM" id="MobiDB-lite"/>
    </source>
</evidence>
<feature type="region of interest" description="Disordered" evidence="7">
    <location>
        <begin position="61"/>
        <end position="266"/>
    </location>
</feature>
<evidence type="ECO:0000256" key="3">
    <source>
        <dbReference type="ARBA" id="ARBA00022692"/>
    </source>
</evidence>
<evidence type="ECO:0000256" key="2">
    <source>
        <dbReference type="ARBA" id="ARBA00022553"/>
    </source>
</evidence>
<dbReference type="Gene3D" id="1.10.720.40">
    <property type="match status" value="1"/>
</dbReference>
<dbReference type="PANTHER" id="PTHR47808">
    <property type="entry name" value="INNER NUCLEAR MEMBRANE PROTEIN HEH2-RELATED"/>
    <property type="match status" value="1"/>
</dbReference>
<keyword evidence="11" id="KW-1185">Reference proteome</keyword>
<evidence type="ECO:0000259" key="8">
    <source>
        <dbReference type="Pfam" id="PF09402"/>
    </source>
</evidence>
<dbReference type="InterPro" id="IPR041885">
    <property type="entry name" value="MAN1_winged_helix_dom"/>
</dbReference>
<dbReference type="Gene3D" id="1.10.10.1180">
    <property type="entry name" value="MAN1, winged-helix domain"/>
    <property type="match status" value="1"/>
</dbReference>
<dbReference type="EMBL" id="JAGTJQ010000003">
    <property type="protein sequence ID" value="KAH7035086.1"/>
    <property type="molecule type" value="Genomic_DNA"/>
</dbReference>
<dbReference type="CDD" id="cd12935">
    <property type="entry name" value="LEM_like"/>
    <property type="match status" value="1"/>
</dbReference>
<dbReference type="Pfam" id="PF09402">
    <property type="entry name" value="MSC"/>
    <property type="match status" value="1"/>
</dbReference>
<reference evidence="10" key="1">
    <citation type="journal article" date="2021" name="Nat. Commun.">
        <title>Genetic determinants of endophytism in the Arabidopsis root mycobiome.</title>
        <authorList>
            <person name="Mesny F."/>
            <person name="Miyauchi S."/>
            <person name="Thiergart T."/>
            <person name="Pickel B."/>
            <person name="Atanasova L."/>
            <person name="Karlsson M."/>
            <person name="Huettel B."/>
            <person name="Barry K.W."/>
            <person name="Haridas S."/>
            <person name="Chen C."/>
            <person name="Bauer D."/>
            <person name="Andreopoulos W."/>
            <person name="Pangilinan J."/>
            <person name="LaButti K."/>
            <person name="Riley R."/>
            <person name="Lipzen A."/>
            <person name="Clum A."/>
            <person name="Drula E."/>
            <person name="Henrissat B."/>
            <person name="Kohler A."/>
            <person name="Grigoriev I.V."/>
            <person name="Martin F.M."/>
            <person name="Hacquard S."/>
        </authorList>
    </citation>
    <scope>NUCLEOTIDE SEQUENCE</scope>
    <source>
        <strain evidence="10">MPI-CAGE-CH-0230</strain>
    </source>
</reference>
<evidence type="ECO:0000313" key="11">
    <source>
        <dbReference type="Proteomes" id="UP000756346"/>
    </source>
</evidence>
<dbReference type="PANTHER" id="PTHR47808:SF2">
    <property type="entry name" value="LEM DOMAIN-CONTAINING PROTEIN 2"/>
    <property type="match status" value="1"/>
</dbReference>
<feature type="compositionally biased region" description="Basic and acidic residues" evidence="7">
    <location>
        <begin position="719"/>
        <end position="744"/>
    </location>
</feature>
<dbReference type="Proteomes" id="UP000756346">
    <property type="component" value="Unassembled WGS sequence"/>
</dbReference>
<feature type="domain" description="HeH/LEM" evidence="9">
    <location>
        <begin position="16"/>
        <end position="50"/>
    </location>
</feature>
<dbReference type="RefSeq" id="XP_046015179.1">
    <property type="nucleotide sequence ID" value="XM_046153179.1"/>
</dbReference>
<evidence type="ECO:0000313" key="10">
    <source>
        <dbReference type="EMBL" id="KAH7035086.1"/>
    </source>
</evidence>
<feature type="region of interest" description="Disordered" evidence="7">
    <location>
        <begin position="681"/>
        <end position="753"/>
    </location>
</feature>
<evidence type="ECO:0000256" key="5">
    <source>
        <dbReference type="ARBA" id="ARBA00023136"/>
    </source>
</evidence>
<dbReference type="GO" id="GO:0003682">
    <property type="term" value="F:chromatin binding"/>
    <property type="evidence" value="ECO:0007669"/>
    <property type="project" value="InterPro"/>
</dbReference>
<accession>A0A9P9BWH6</accession>
<keyword evidence="6" id="KW-0539">Nucleus</keyword>
<keyword evidence="2" id="KW-0597">Phosphoprotein</keyword>
<dbReference type="OrthoDB" id="2503928at2759"/>
<evidence type="ECO:0000259" key="9">
    <source>
        <dbReference type="Pfam" id="PF12949"/>
    </source>
</evidence>
<dbReference type="GO" id="GO:0005783">
    <property type="term" value="C:endoplasmic reticulum"/>
    <property type="evidence" value="ECO:0007669"/>
    <property type="project" value="TreeGrafter"/>
</dbReference>
<feature type="region of interest" description="Disordered" evidence="7">
    <location>
        <begin position="294"/>
        <end position="313"/>
    </location>
</feature>
<keyword evidence="5" id="KW-0472">Membrane</keyword>